<keyword evidence="2" id="KW-0808">Transferase</keyword>
<dbReference type="EMBL" id="CABPRW010000009">
    <property type="protein sequence ID" value="VVE36642.1"/>
    <property type="molecule type" value="Genomic_DNA"/>
</dbReference>
<gene>
    <name evidence="2" type="ORF">PFI31113_03901</name>
</gene>
<dbReference type="InterPro" id="IPR000182">
    <property type="entry name" value="GNAT_dom"/>
</dbReference>
<accession>A0A5E4XKK1</accession>
<evidence type="ECO:0000313" key="3">
    <source>
        <dbReference type="Proteomes" id="UP000382577"/>
    </source>
</evidence>
<dbReference type="SUPFAM" id="SSF55729">
    <property type="entry name" value="Acyl-CoA N-acyltransferases (Nat)"/>
    <property type="match status" value="1"/>
</dbReference>
<name>A0A5E4XKK1_9BURK</name>
<feature type="domain" description="N-acetyltransferase" evidence="1">
    <location>
        <begin position="4"/>
        <end position="172"/>
    </location>
</feature>
<protein>
    <submittedName>
        <fullName evidence="2">N-acetyltransferase</fullName>
    </submittedName>
</protein>
<dbReference type="GO" id="GO:0016747">
    <property type="term" value="F:acyltransferase activity, transferring groups other than amino-acyl groups"/>
    <property type="evidence" value="ECO:0007669"/>
    <property type="project" value="InterPro"/>
</dbReference>
<dbReference type="Gene3D" id="3.40.630.30">
    <property type="match status" value="1"/>
</dbReference>
<evidence type="ECO:0000313" key="2">
    <source>
        <dbReference type="EMBL" id="VVE36642.1"/>
    </source>
</evidence>
<proteinExistence type="predicted"/>
<dbReference type="PROSITE" id="PS51186">
    <property type="entry name" value="GNAT"/>
    <property type="match status" value="1"/>
</dbReference>
<dbReference type="InterPro" id="IPR016181">
    <property type="entry name" value="Acyl_CoA_acyltransferase"/>
</dbReference>
<dbReference type="OrthoDB" id="5292888at2"/>
<reference evidence="2 3" key="1">
    <citation type="submission" date="2019-08" db="EMBL/GenBank/DDBJ databases">
        <authorList>
            <person name="Peeters C."/>
        </authorList>
    </citation>
    <scope>NUCLEOTIDE SEQUENCE [LARGE SCALE GENOMIC DNA]</scope>
    <source>
        <strain evidence="2 3">LMG 31113</strain>
    </source>
</reference>
<dbReference type="AlphaFoldDB" id="A0A5E4XKK1"/>
<sequence length="178" mass="19949">MTAIRILPATMQDATLIAELHARSWQSTYAHRLATEHVRDHLAQEHAALWRDRLMRIDDPALRIWKACPEVGNEPLAGFVCALSGADGILLDNLHVAAAWQGQGIGRALFYQVKVWANALDPQAALYLWVLAHNARARQFYDRLGGRAGGVHPIAVSPGVEVPALRYVWQPERRWPRP</sequence>
<evidence type="ECO:0000259" key="1">
    <source>
        <dbReference type="PROSITE" id="PS51186"/>
    </source>
</evidence>
<organism evidence="2 3">
    <name type="scientific">Pandoraea fibrosis</name>
    <dbReference type="NCBI Taxonomy" id="1891094"/>
    <lineage>
        <taxon>Bacteria</taxon>
        <taxon>Pseudomonadati</taxon>
        <taxon>Pseudomonadota</taxon>
        <taxon>Betaproteobacteria</taxon>
        <taxon>Burkholderiales</taxon>
        <taxon>Burkholderiaceae</taxon>
        <taxon>Pandoraea</taxon>
    </lineage>
</organism>
<dbReference type="Proteomes" id="UP000382577">
    <property type="component" value="Unassembled WGS sequence"/>
</dbReference>
<dbReference type="CDD" id="cd04301">
    <property type="entry name" value="NAT_SF"/>
    <property type="match status" value="1"/>
</dbReference>
<dbReference type="Pfam" id="PF00583">
    <property type="entry name" value="Acetyltransf_1"/>
    <property type="match status" value="1"/>
</dbReference>
<dbReference type="RefSeq" id="WP_150600560.1">
    <property type="nucleotide sequence ID" value="NZ_CABPRW010000009.1"/>
</dbReference>